<dbReference type="RefSeq" id="WP_420245363.1">
    <property type="nucleotide sequence ID" value="NZ_BOPV01000001.1"/>
</dbReference>
<gene>
    <name evidence="2" type="ORF">TMPK1_39780</name>
</gene>
<evidence type="ECO:0000313" key="2">
    <source>
        <dbReference type="EMBL" id="GIL41741.1"/>
    </source>
</evidence>
<feature type="domain" description="Calcineurin-like phosphoesterase" evidence="1">
    <location>
        <begin position="51"/>
        <end position="242"/>
    </location>
</feature>
<dbReference type="SUPFAM" id="SSF56300">
    <property type="entry name" value="Metallo-dependent phosphatases"/>
    <property type="match status" value="1"/>
</dbReference>
<sequence length="309" mass="32951">MAKDDEQVTRRGALECMAWAAGGLVWTVSGGIPTSRLLGVGEAHAATPGFSFVQMSDTHVGYNKEANPDVTATLREAIAKVNGLQTRPAFVLHTGDVTHLSQAGSHEVAVDVLKTLKVDHMHAVPGEHDLANDGYARWKDLWGRQTGEKGWVSFDQGGVHFVGLNNVSERSGKLGALGTEQLEWLEKDLSTRSASTPIVVFAHVPLWSVYPDWGWATADSERAMTALKKFGSVTVLNGHIHQTLQKVEGKVAFHTASSTAFPQPAPGSTAAPGPMTVPADKLKSVLGVTQVNFVPNKGPLAIVDHSLAT</sequence>
<dbReference type="InterPro" id="IPR029052">
    <property type="entry name" value="Metallo-depent_PP-like"/>
</dbReference>
<dbReference type="Gene3D" id="3.60.21.10">
    <property type="match status" value="1"/>
</dbReference>
<proteinExistence type="predicted"/>
<dbReference type="GO" id="GO:0016787">
    <property type="term" value="F:hydrolase activity"/>
    <property type="evidence" value="ECO:0007669"/>
    <property type="project" value="InterPro"/>
</dbReference>
<evidence type="ECO:0000313" key="3">
    <source>
        <dbReference type="Proteomes" id="UP000681075"/>
    </source>
</evidence>
<name>A0A8S8XI75_9PROT</name>
<reference evidence="2" key="1">
    <citation type="submission" date="2021-02" db="EMBL/GenBank/DDBJ databases">
        <title>Genome sequence of Rhodospirillales sp. strain TMPK1 isolated from soil.</title>
        <authorList>
            <person name="Nakai R."/>
            <person name="Kusada H."/>
            <person name="Tamaki H."/>
        </authorList>
    </citation>
    <scope>NUCLEOTIDE SEQUENCE</scope>
    <source>
        <strain evidence="2">TMPK1</strain>
    </source>
</reference>
<dbReference type="PANTHER" id="PTHR43143">
    <property type="entry name" value="METALLOPHOSPHOESTERASE, CALCINEURIN SUPERFAMILY"/>
    <property type="match status" value="1"/>
</dbReference>
<dbReference type="EMBL" id="BOPV01000001">
    <property type="protein sequence ID" value="GIL41741.1"/>
    <property type="molecule type" value="Genomic_DNA"/>
</dbReference>
<dbReference type="PANTHER" id="PTHR43143:SF6">
    <property type="entry name" value="BLL3016 PROTEIN"/>
    <property type="match status" value="1"/>
</dbReference>
<protein>
    <submittedName>
        <fullName evidence="2">Metallophosphoesterase</fullName>
    </submittedName>
</protein>
<keyword evidence="3" id="KW-1185">Reference proteome</keyword>
<organism evidence="2 3">
    <name type="scientific">Roseiterribacter gracilis</name>
    <dbReference type="NCBI Taxonomy" id="2812848"/>
    <lineage>
        <taxon>Bacteria</taxon>
        <taxon>Pseudomonadati</taxon>
        <taxon>Pseudomonadota</taxon>
        <taxon>Alphaproteobacteria</taxon>
        <taxon>Rhodospirillales</taxon>
        <taxon>Roseiterribacteraceae</taxon>
        <taxon>Roseiterribacter</taxon>
    </lineage>
</organism>
<evidence type="ECO:0000259" key="1">
    <source>
        <dbReference type="Pfam" id="PF00149"/>
    </source>
</evidence>
<accession>A0A8S8XI75</accession>
<dbReference type="Proteomes" id="UP000681075">
    <property type="component" value="Unassembled WGS sequence"/>
</dbReference>
<comment type="caution">
    <text evidence="2">The sequence shown here is derived from an EMBL/GenBank/DDBJ whole genome shotgun (WGS) entry which is preliminary data.</text>
</comment>
<dbReference type="AlphaFoldDB" id="A0A8S8XI75"/>
<dbReference type="InterPro" id="IPR004843">
    <property type="entry name" value="Calcineurin-like_PHP"/>
</dbReference>
<dbReference type="InterPro" id="IPR051918">
    <property type="entry name" value="STPP_CPPED1"/>
</dbReference>
<dbReference type="Pfam" id="PF00149">
    <property type="entry name" value="Metallophos"/>
    <property type="match status" value="1"/>
</dbReference>